<evidence type="ECO:0000259" key="5">
    <source>
        <dbReference type="Pfam" id="PF22972"/>
    </source>
</evidence>
<sequence length="937" mass="105583">MGASGKATPTSNPSQRVKVYRLTDDGKWDDQGTGHVIVDYFKRTEELGLIVIDEEDNETMLVHQISSNEIYRRQEDTIISWRDSKISTDLALSFQEPVGCSYIWDQIIGIQRDLQFNTIGNDRVHGANTELRKLPSVELSTLPVILKNLLDCGIVNHMQVAELILQDKDFFPRLLDIFQMCEDLEDMDNLYIISKLVKTIIFLNSPRIFEKVFGDEFIMDIIGALEYDAEFPKVQSHRDFLKKHVIFKEAIPIKRSILLSKIHQTYRINYIKDVILPRALDEGTMTSLNSIINSNNATVVSSLKDDTSFIHDLFTKMKSSSTSAESKKMLVFFLQEFCSLGKSLPLVHQLRLYRDFASEGAFDVITEALLSYDKKLISAGTDILILFLGQDPNLLRTYITQQNGLSLFGLLVKGVGEDTHCQFLEIIRILLDSCAPSITYQRDAIVEIFYESHLDQLIEIINSGCTSENTDLDSKFSLSDGKVGHNTIKPEIMLNICELLCFCVLRHPYKIRGKFLPNNILKKVMYLIRRREKYLKVSAVRFMRTIISCKDEQLFQHIVTNNLLKPVIDSFVSNGNNYNMLHSGVLDLLEYIRKVSIKTLIKYIVETFWDQLSKFEKLETVHGLKIRYDQSLEAYNTKPINGLVESRKHTREGGLEKEEEDYFNADSDEDSVSAVSTDKLKHYPKPNLSNGRTSGLVDYDDDDGYNPPQKKIESSIENNIVARPLSKRKSVSIKDTNAANLEIKKKGKLNSHKIKSAVAVAACTTRRQIDSHGKIKLPLPPDISAVNKRSVQKSDACCSDGMPSNADIKYSISDEGPPLEDVSNDTPSTMHNAADIKNRGKDEVSPSLCEIPNVADSTLSSSGEEGSSNHVKDDLLSETAIADDIGNSCHEKASPIKPTVIEIIHSDSENEEPSLLPSSEVSIRDAKITNSELYPVR</sequence>
<feature type="region of interest" description="Disordered" evidence="3">
    <location>
        <begin position="904"/>
        <end position="937"/>
    </location>
</feature>
<dbReference type="InterPro" id="IPR055236">
    <property type="entry name" value="EVH1_PP4R3"/>
</dbReference>
<evidence type="ECO:0000313" key="7">
    <source>
        <dbReference type="Proteomes" id="UP000036987"/>
    </source>
</evidence>
<feature type="compositionally biased region" description="Polar residues" evidence="3">
    <location>
        <begin position="928"/>
        <end position="937"/>
    </location>
</feature>
<dbReference type="STRING" id="29655.A0A0K9PP74"/>
<dbReference type="OMA" id="ALMTHNN"/>
<dbReference type="InterPro" id="IPR011989">
    <property type="entry name" value="ARM-like"/>
</dbReference>
<dbReference type="Proteomes" id="UP000036987">
    <property type="component" value="Unassembled WGS sequence"/>
</dbReference>
<dbReference type="Gene3D" id="2.30.29.30">
    <property type="entry name" value="Pleckstrin-homology domain (PH domain)/Phosphotyrosine-binding domain (PTB)"/>
    <property type="match status" value="1"/>
</dbReference>
<evidence type="ECO:0000256" key="3">
    <source>
        <dbReference type="SAM" id="MobiDB-lite"/>
    </source>
</evidence>
<evidence type="ECO:0000256" key="1">
    <source>
        <dbReference type="ARBA" id="ARBA00004123"/>
    </source>
</evidence>
<dbReference type="GO" id="GO:0005654">
    <property type="term" value="C:nucleoplasm"/>
    <property type="evidence" value="ECO:0000318"/>
    <property type="project" value="GO_Central"/>
</dbReference>
<dbReference type="InterPro" id="IPR016024">
    <property type="entry name" value="ARM-type_fold"/>
</dbReference>
<dbReference type="Pfam" id="PF04802">
    <property type="entry name" value="PP4R3"/>
    <property type="match status" value="1"/>
</dbReference>
<dbReference type="SUPFAM" id="SSF50729">
    <property type="entry name" value="PH domain-like"/>
    <property type="match status" value="1"/>
</dbReference>
<name>A0A0K9PP74_ZOSMR</name>
<organism evidence="6 7">
    <name type="scientific">Zostera marina</name>
    <name type="common">Eelgrass</name>
    <dbReference type="NCBI Taxonomy" id="29655"/>
    <lineage>
        <taxon>Eukaryota</taxon>
        <taxon>Viridiplantae</taxon>
        <taxon>Streptophyta</taxon>
        <taxon>Embryophyta</taxon>
        <taxon>Tracheophyta</taxon>
        <taxon>Spermatophyta</taxon>
        <taxon>Magnoliopsida</taxon>
        <taxon>Liliopsida</taxon>
        <taxon>Zosteraceae</taxon>
        <taxon>Zostera</taxon>
    </lineage>
</organism>
<dbReference type="GO" id="GO:0072542">
    <property type="term" value="F:protein phosphatase activator activity"/>
    <property type="evidence" value="ECO:0000318"/>
    <property type="project" value="GO_Central"/>
</dbReference>
<feature type="compositionally biased region" description="Basic and acidic residues" evidence="3">
    <location>
        <begin position="645"/>
        <end position="656"/>
    </location>
</feature>
<dbReference type="EMBL" id="LFYR01000731">
    <property type="protein sequence ID" value="KMZ70022.1"/>
    <property type="molecule type" value="Genomic_DNA"/>
</dbReference>
<feature type="region of interest" description="Disordered" evidence="3">
    <location>
        <begin position="645"/>
        <end position="699"/>
    </location>
</feature>
<dbReference type="PANTHER" id="PTHR23318:SF0">
    <property type="entry name" value="SERINE_THREONINE-PROTEIN PHOSPHATASE 4 REGULATORY SUBUNIT 3"/>
    <property type="match status" value="1"/>
</dbReference>
<dbReference type="Gene3D" id="1.25.10.10">
    <property type="entry name" value="Leucine-rich Repeat Variant"/>
    <property type="match status" value="1"/>
</dbReference>
<feature type="domain" description="Serine/threonine-protein phosphatase 4 regulatory subunit 3-like central" evidence="4">
    <location>
        <begin position="156"/>
        <end position="630"/>
    </location>
</feature>
<feature type="region of interest" description="Disordered" evidence="3">
    <location>
        <begin position="853"/>
        <end position="872"/>
    </location>
</feature>
<dbReference type="InterPro" id="IPR006887">
    <property type="entry name" value="P4R3-like_central_dom"/>
</dbReference>
<accession>A0A0K9PP74</accession>
<dbReference type="InterPro" id="IPR011993">
    <property type="entry name" value="PH-like_dom_sf"/>
</dbReference>
<keyword evidence="7" id="KW-1185">Reference proteome</keyword>
<dbReference type="SUPFAM" id="SSF48371">
    <property type="entry name" value="ARM repeat"/>
    <property type="match status" value="1"/>
</dbReference>
<comment type="caution">
    <text evidence="6">The sequence shown here is derived from an EMBL/GenBank/DDBJ whole genome shotgun (WGS) entry which is preliminary data.</text>
</comment>
<reference evidence="7" key="1">
    <citation type="journal article" date="2016" name="Nature">
        <title>The genome of the seagrass Zostera marina reveals angiosperm adaptation to the sea.</title>
        <authorList>
            <person name="Olsen J.L."/>
            <person name="Rouze P."/>
            <person name="Verhelst B."/>
            <person name="Lin Y.-C."/>
            <person name="Bayer T."/>
            <person name="Collen J."/>
            <person name="Dattolo E."/>
            <person name="De Paoli E."/>
            <person name="Dittami S."/>
            <person name="Maumus F."/>
            <person name="Michel G."/>
            <person name="Kersting A."/>
            <person name="Lauritano C."/>
            <person name="Lohaus R."/>
            <person name="Toepel M."/>
            <person name="Tonon T."/>
            <person name="Vanneste K."/>
            <person name="Amirebrahimi M."/>
            <person name="Brakel J."/>
            <person name="Bostroem C."/>
            <person name="Chovatia M."/>
            <person name="Grimwood J."/>
            <person name="Jenkins J.W."/>
            <person name="Jueterbock A."/>
            <person name="Mraz A."/>
            <person name="Stam W.T."/>
            <person name="Tice H."/>
            <person name="Bornberg-Bauer E."/>
            <person name="Green P.J."/>
            <person name="Pearson G.A."/>
            <person name="Procaccini G."/>
            <person name="Duarte C.M."/>
            <person name="Schmutz J."/>
            <person name="Reusch T.B.H."/>
            <person name="Van de Peer Y."/>
        </authorList>
    </citation>
    <scope>NUCLEOTIDE SEQUENCE [LARGE SCALE GENOMIC DNA]</scope>
    <source>
        <strain evidence="7">cv. Finnish</strain>
    </source>
</reference>
<feature type="domain" description="PP4R3 EVH1-like" evidence="5">
    <location>
        <begin position="15"/>
        <end position="114"/>
    </location>
</feature>
<dbReference type="PANTHER" id="PTHR23318">
    <property type="entry name" value="ATP SYNTHASE GAMMA-RELATED"/>
    <property type="match status" value="1"/>
</dbReference>
<feature type="compositionally biased region" description="Acidic residues" evidence="3">
    <location>
        <begin position="657"/>
        <end position="671"/>
    </location>
</feature>
<proteinExistence type="predicted"/>
<evidence type="ECO:0000313" key="6">
    <source>
        <dbReference type="EMBL" id="KMZ70022.1"/>
    </source>
</evidence>
<dbReference type="Pfam" id="PF22972">
    <property type="entry name" value="EVH1_PP4R3"/>
    <property type="match status" value="1"/>
</dbReference>
<evidence type="ECO:0000259" key="4">
    <source>
        <dbReference type="Pfam" id="PF04802"/>
    </source>
</evidence>
<dbReference type="GO" id="GO:0030289">
    <property type="term" value="C:protein phosphatase 4 complex"/>
    <property type="evidence" value="ECO:0000318"/>
    <property type="project" value="GO_Central"/>
</dbReference>
<comment type="subcellular location">
    <subcellularLocation>
        <location evidence="1">Nucleus</location>
    </subcellularLocation>
</comment>
<dbReference type="InterPro" id="IPR051137">
    <property type="entry name" value="PP4R3-like"/>
</dbReference>
<gene>
    <name evidence="6" type="ORF">ZOSMA_200G00270</name>
</gene>
<evidence type="ECO:0000256" key="2">
    <source>
        <dbReference type="ARBA" id="ARBA00023242"/>
    </source>
</evidence>
<keyword evidence="2" id="KW-0539">Nucleus</keyword>
<protein>
    <submittedName>
        <fullName evidence="6">Serine/threonine protein phosphatase 4 regulatory subunit</fullName>
    </submittedName>
</protein>
<dbReference type="OrthoDB" id="27483at2759"/>
<dbReference type="AlphaFoldDB" id="A0A0K9PP74"/>